<feature type="binding site" evidence="5">
    <location>
        <position position="77"/>
    </location>
    <ligand>
        <name>S-adenosyl-L-methionine</name>
        <dbReference type="ChEBI" id="CHEBI:59789"/>
    </ligand>
</feature>
<evidence type="ECO:0000313" key="6">
    <source>
        <dbReference type="EMBL" id="MFD0985887.1"/>
    </source>
</evidence>
<proteinExistence type="inferred from homology"/>
<dbReference type="PIRSF" id="PIRSF004505">
    <property type="entry name" value="MT_bac"/>
    <property type="match status" value="1"/>
</dbReference>
<accession>A0ABW3J642</accession>
<comment type="subcellular location">
    <subcellularLocation>
        <location evidence="5">Cytoplasm</location>
    </subcellularLocation>
</comment>
<name>A0ABW3J642_9HYPH</name>
<dbReference type="PANTHER" id="PTHR33603:SF1">
    <property type="entry name" value="RIBOSOMAL RNA LARGE SUBUNIT METHYLTRANSFERASE H"/>
    <property type="match status" value="1"/>
</dbReference>
<dbReference type="SUPFAM" id="SSF75217">
    <property type="entry name" value="alpha/beta knot"/>
    <property type="match status" value="1"/>
</dbReference>
<protein>
    <recommendedName>
        <fullName evidence="5">Ribosomal RNA large subunit methyltransferase H</fullName>
        <ecNumber evidence="5">2.1.1.177</ecNumber>
    </recommendedName>
    <alternativeName>
        <fullName evidence="5">23S rRNA (pseudouridine1915-N3)-methyltransferase</fullName>
    </alternativeName>
    <alternativeName>
        <fullName evidence="5">23S rRNA m3Psi1915 methyltransferase</fullName>
    </alternativeName>
    <alternativeName>
        <fullName evidence="5">rRNA (pseudouridine-N3-)-methyltransferase RlmH</fullName>
    </alternativeName>
</protein>
<evidence type="ECO:0000256" key="1">
    <source>
        <dbReference type="ARBA" id="ARBA00022603"/>
    </source>
</evidence>
<keyword evidence="7" id="KW-1185">Reference proteome</keyword>
<dbReference type="Proteomes" id="UP001597102">
    <property type="component" value="Unassembled WGS sequence"/>
</dbReference>
<keyword evidence="1 5" id="KW-0489">Methyltransferase</keyword>
<dbReference type="RefSeq" id="WP_379085005.1">
    <property type="nucleotide sequence ID" value="NZ_JBHTJO010000001.1"/>
</dbReference>
<comment type="catalytic activity">
    <reaction evidence="5">
        <text>pseudouridine(1915) in 23S rRNA + S-adenosyl-L-methionine = N(3)-methylpseudouridine(1915) in 23S rRNA + S-adenosyl-L-homocysteine + H(+)</text>
        <dbReference type="Rhea" id="RHEA:42752"/>
        <dbReference type="Rhea" id="RHEA-COMP:10221"/>
        <dbReference type="Rhea" id="RHEA-COMP:10222"/>
        <dbReference type="ChEBI" id="CHEBI:15378"/>
        <dbReference type="ChEBI" id="CHEBI:57856"/>
        <dbReference type="ChEBI" id="CHEBI:59789"/>
        <dbReference type="ChEBI" id="CHEBI:65314"/>
        <dbReference type="ChEBI" id="CHEBI:74486"/>
        <dbReference type="EC" id="2.1.1.177"/>
    </reaction>
</comment>
<evidence type="ECO:0000256" key="4">
    <source>
        <dbReference type="ARBA" id="ARBA00038303"/>
    </source>
</evidence>
<dbReference type="EC" id="2.1.1.177" evidence="5"/>
<comment type="subunit">
    <text evidence="5">Homodimer.</text>
</comment>
<evidence type="ECO:0000313" key="7">
    <source>
        <dbReference type="Proteomes" id="UP001597102"/>
    </source>
</evidence>
<feature type="binding site" evidence="5">
    <location>
        <begin position="128"/>
        <end position="133"/>
    </location>
    <ligand>
        <name>S-adenosyl-L-methionine</name>
        <dbReference type="ChEBI" id="CHEBI:59789"/>
    </ligand>
</feature>
<organism evidence="6 7">
    <name type="scientific">Methyloligella solikamskensis</name>
    <dbReference type="NCBI Taxonomy" id="1177756"/>
    <lineage>
        <taxon>Bacteria</taxon>
        <taxon>Pseudomonadati</taxon>
        <taxon>Pseudomonadota</taxon>
        <taxon>Alphaproteobacteria</taxon>
        <taxon>Hyphomicrobiales</taxon>
        <taxon>Hyphomicrobiaceae</taxon>
        <taxon>Methyloligella</taxon>
    </lineage>
</organism>
<comment type="similarity">
    <text evidence="4 5">Belongs to the RNA methyltransferase RlmH family.</text>
</comment>
<gene>
    <name evidence="5 6" type="primary">rlmH</name>
    <name evidence="6" type="ORF">ACFQ2F_02115</name>
</gene>
<dbReference type="PANTHER" id="PTHR33603">
    <property type="entry name" value="METHYLTRANSFERASE"/>
    <property type="match status" value="1"/>
</dbReference>
<comment type="function">
    <text evidence="5">Specifically methylates the pseudouridine at position 1915 (m3Psi1915) in 23S rRNA.</text>
</comment>
<keyword evidence="5" id="KW-0698">rRNA processing</keyword>
<keyword evidence="5" id="KW-0963">Cytoplasm</keyword>
<dbReference type="InterPro" id="IPR029028">
    <property type="entry name" value="Alpha/beta_knot_MTases"/>
</dbReference>
<dbReference type="Pfam" id="PF02590">
    <property type="entry name" value="SPOUT_MTase"/>
    <property type="match status" value="1"/>
</dbReference>
<dbReference type="NCBIfam" id="NF000989">
    <property type="entry name" value="PRK00103.2-3"/>
    <property type="match status" value="1"/>
</dbReference>
<evidence type="ECO:0000256" key="2">
    <source>
        <dbReference type="ARBA" id="ARBA00022679"/>
    </source>
</evidence>
<evidence type="ECO:0000256" key="5">
    <source>
        <dbReference type="HAMAP-Rule" id="MF_00658"/>
    </source>
</evidence>
<dbReference type="HAMAP" id="MF_00658">
    <property type="entry name" value="23SrRNA_methyltr_H"/>
    <property type="match status" value="1"/>
</dbReference>
<sequence length="161" mass="17228">MMRLQIAVVGKLKRGPERELLATYLDRAQASGRAMGFGPFTQAELAEAKLPDADARKAAEADALLSKIPTDSKIVALDPGGRTLSSEAFAERLRDLRDEAVPGVCFVIGGADGLGQPLLERADETLSLGPMVLPHGLARIVLAEQLYRAMTILAGHPYHRG</sequence>
<dbReference type="InterPro" id="IPR029026">
    <property type="entry name" value="tRNA_m1G_MTases_N"/>
</dbReference>
<dbReference type="Gene3D" id="3.40.1280.10">
    <property type="match status" value="1"/>
</dbReference>
<keyword evidence="2 5" id="KW-0808">Transferase</keyword>
<comment type="caution">
    <text evidence="6">The sequence shown here is derived from an EMBL/GenBank/DDBJ whole genome shotgun (WGS) entry which is preliminary data.</text>
</comment>
<evidence type="ECO:0000256" key="3">
    <source>
        <dbReference type="ARBA" id="ARBA00022691"/>
    </source>
</evidence>
<feature type="binding site" evidence="5">
    <location>
        <position position="109"/>
    </location>
    <ligand>
        <name>S-adenosyl-L-methionine</name>
        <dbReference type="ChEBI" id="CHEBI:59789"/>
    </ligand>
</feature>
<keyword evidence="3 5" id="KW-0949">S-adenosyl-L-methionine</keyword>
<dbReference type="CDD" id="cd18081">
    <property type="entry name" value="RlmH-like"/>
    <property type="match status" value="1"/>
</dbReference>
<reference evidence="7" key="1">
    <citation type="journal article" date="2019" name="Int. J. Syst. Evol. Microbiol.">
        <title>The Global Catalogue of Microorganisms (GCM) 10K type strain sequencing project: providing services to taxonomists for standard genome sequencing and annotation.</title>
        <authorList>
            <consortium name="The Broad Institute Genomics Platform"/>
            <consortium name="The Broad Institute Genome Sequencing Center for Infectious Disease"/>
            <person name="Wu L."/>
            <person name="Ma J."/>
        </authorList>
    </citation>
    <scope>NUCLEOTIDE SEQUENCE [LARGE SCALE GENOMIC DNA]</scope>
    <source>
        <strain evidence="7">CCUG 61697</strain>
    </source>
</reference>
<dbReference type="InterPro" id="IPR003742">
    <property type="entry name" value="RlmH-like"/>
</dbReference>
<dbReference type="EMBL" id="JBHTJO010000001">
    <property type="protein sequence ID" value="MFD0985887.1"/>
    <property type="molecule type" value="Genomic_DNA"/>
</dbReference>